<dbReference type="SUPFAM" id="SSF53067">
    <property type="entry name" value="Actin-like ATPase domain"/>
    <property type="match status" value="1"/>
</dbReference>
<name>A0A0K1PFZ3_9BACT</name>
<keyword evidence="2" id="KW-0418">Kinase</keyword>
<dbReference type="OrthoDB" id="9810372at2"/>
<organism evidence="2 3">
    <name type="scientific">Vulgatibacter incomptus</name>
    <dbReference type="NCBI Taxonomy" id="1391653"/>
    <lineage>
        <taxon>Bacteria</taxon>
        <taxon>Pseudomonadati</taxon>
        <taxon>Myxococcota</taxon>
        <taxon>Myxococcia</taxon>
        <taxon>Myxococcales</taxon>
        <taxon>Cystobacterineae</taxon>
        <taxon>Vulgatibacteraceae</taxon>
        <taxon>Vulgatibacter</taxon>
    </lineage>
</organism>
<evidence type="ECO:0000313" key="3">
    <source>
        <dbReference type="Proteomes" id="UP000055590"/>
    </source>
</evidence>
<dbReference type="AlphaFoldDB" id="A0A0K1PFZ3"/>
<gene>
    <name evidence="2" type="ORF">AKJ08_2723</name>
</gene>
<dbReference type="PANTHER" id="PTHR18964">
    <property type="entry name" value="ROK (REPRESSOR, ORF, KINASE) FAMILY"/>
    <property type="match status" value="1"/>
</dbReference>
<dbReference type="RefSeq" id="WP_050726517.1">
    <property type="nucleotide sequence ID" value="NZ_CP012332.1"/>
</dbReference>
<proteinExistence type="inferred from homology"/>
<keyword evidence="3" id="KW-1185">Reference proteome</keyword>
<evidence type="ECO:0000256" key="1">
    <source>
        <dbReference type="ARBA" id="ARBA00006479"/>
    </source>
</evidence>
<accession>A0A0K1PFZ3</accession>
<dbReference type="STRING" id="1391653.AKJ08_2723"/>
<keyword evidence="2" id="KW-0808">Transferase</keyword>
<comment type="similarity">
    <text evidence="1">Belongs to the ROK (NagC/XylR) family.</text>
</comment>
<dbReference type="GO" id="GO:0016301">
    <property type="term" value="F:kinase activity"/>
    <property type="evidence" value="ECO:0007669"/>
    <property type="project" value="UniProtKB-KW"/>
</dbReference>
<evidence type="ECO:0000313" key="2">
    <source>
        <dbReference type="EMBL" id="AKU92336.1"/>
    </source>
</evidence>
<dbReference type="InterPro" id="IPR043129">
    <property type="entry name" value="ATPase_NBD"/>
</dbReference>
<sequence length="324" mass="32925">MSQAGERLALGCDLGATNLRVAVVDARGTVLSSVRRKLDDRTPSVVAEELAFGAKEALALLGKDLDAVSGLGVGVAGQVAGDSGIVLVGPNLGWTDVRFGALVERAFGRRPRVVNDLSAAAWGERSVGAARGASHVLLVFAGSGVGSGMILGGELYEGAGGIAGELGHVKVVPAGGRPCGCGQRGCLEAYVSGHNLAQRIRELAREGKARAIVRAAGGEPDRIGGPCLEQAAEEGDPEAIELRDEVAQLLGVAIANAVTILNPQKLILGGGVLAGMKGLKLRVREWILRAGGKAQVEQLSILDPALGDDSGVIGAGLLGLHAAR</sequence>
<dbReference type="InterPro" id="IPR000600">
    <property type="entry name" value="ROK"/>
</dbReference>
<dbReference type="EMBL" id="CP012332">
    <property type="protein sequence ID" value="AKU92336.1"/>
    <property type="molecule type" value="Genomic_DNA"/>
</dbReference>
<dbReference type="Gene3D" id="3.30.420.40">
    <property type="match status" value="2"/>
</dbReference>
<dbReference type="KEGG" id="vin:AKJ08_2723"/>
<dbReference type="PANTHER" id="PTHR18964:SF149">
    <property type="entry name" value="BIFUNCTIONAL UDP-N-ACETYLGLUCOSAMINE 2-EPIMERASE_N-ACETYLMANNOSAMINE KINASE"/>
    <property type="match status" value="1"/>
</dbReference>
<dbReference type="Pfam" id="PF00480">
    <property type="entry name" value="ROK"/>
    <property type="match status" value="1"/>
</dbReference>
<reference evidence="2 3" key="1">
    <citation type="submission" date="2015-08" db="EMBL/GenBank/DDBJ databases">
        <authorList>
            <person name="Babu N.S."/>
            <person name="Beckwith C.J."/>
            <person name="Beseler K.G."/>
            <person name="Brison A."/>
            <person name="Carone J.V."/>
            <person name="Caskin T.P."/>
            <person name="Diamond M."/>
            <person name="Durham M.E."/>
            <person name="Foxe J.M."/>
            <person name="Go M."/>
            <person name="Henderson B.A."/>
            <person name="Jones I.B."/>
            <person name="McGettigan J.A."/>
            <person name="Micheletti S.J."/>
            <person name="Nasrallah M.E."/>
            <person name="Ortiz D."/>
            <person name="Piller C.R."/>
            <person name="Privatt S.R."/>
            <person name="Schneider S.L."/>
            <person name="Sharp S."/>
            <person name="Smith T.C."/>
            <person name="Stanton J.D."/>
            <person name="Ullery H.E."/>
            <person name="Wilson R.J."/>
            <person name="Serrano M.G."/>
            <person name="Buck G."/>
            <person name="Lee V."/>
            <person name="Wang Y."/>
            <person name="Carvalho R."/>
            <person name="Voegtly L."/>
            <person name="Shi R."/>
            <person name="Duckworth R."/>
            <person name="Johnson A."/>
            <person name="Loviza R."/>
            <person name="Walstead R."/>
            <person name="Shah Z."/>
            <person name="Kiflezghi M."/>
            <person name="Wade K."/>
            <person name="Ball S.L."/>
            <person name="Bradley K.W."/>
            <person name="Asai D.J."/>
            <person name="Bowman C.A."/>
            <person name="Russell D.A."/>
            <person name="Pope W.H."/>
            <person name="Jacobs-Sera D."/>
            <person name="Hendrix R.W."/>
            <person name="Hatfull G.F."/>
        </authorList>
    </citation>
    <scope>NUCLEOTIDE SEQUENCE [LARGE SCALE GENOMIC DNA]</scope>
    <source>
        <strain evidence="2 3">DSM 27710</strain>
    </source>
</reference>
<protein>
    <submittedName>
        <fullName evidence="2">Glucokinase</fullName>
    </submittedName>
</protein>
<dbReference type="Proteomes" id="UP000055590">
    <property type="component" value="Chromosome"/>
</dbReference>